<dbReference type="GO" id="GO:0005886">
    <property type="term" value="C:plasma membrane"/>
    <property type="evidence" value="ECO:0007669"/>
    <property type="project" value="UniProtKB-SubCell"/>
</dbReference>
<dbReference type="PANTHER" id="PTHR34229">
    <property type="entry name" value="METAL TRANSPORT PROTEIN HI_1621-RELATED"/>
    <property type="match status" value="1"/>
</dbReference>
<proteinExistence type="predicted"/>
<accession>A0AAE4CUZ1</accession>
<evidence type="ECO:0000256" key="6">
    <source>
        <dbReference type="ARBA" id="ARBA00023136"/>
    </source>
</evidence>
<keyword evidence="6 7" id="KW-0472">Membrane</keyword>
<dbReference type="RefSeq" id="WP_310412394.1">
    <property type="nucleotide sequence ID" value="NZ_JAVDYC010000001.1"/>
</dbReference>
<dbReference type="GO" id="GO:0000041">
    <property type="term" value="P:transition metal ion transport"/>
    <property type="evidence" value="ECO:0007669"/>
    <property type="project" value="InterPro"/>
</dbReference>
<dbReference type="InterPro" id="IPR002751">
    <property type="entry name" value="CbiM/NikMN"/>
</dbReference>
<feature type="transmembrane region" description="Helical" evidence="7">
    <location>
        <begin position="115"/>
        <end position="137"/>
    </location>
</feature>
<dbReference type="Gene3D" id="1.10.1760.20">
    <property type="match status" value="1"/>
</dbReference>
<evidence type="ECO:0000256" key="3">
    <source>
        <dbReference type="ARBA" id="ARBA00022475"/>
    </source>
</evidence>
<name>A0AAE4CUZ1_9ACTN</name>
<evidence type="ECO:0000313" key="8">
    <source>
        <dbReference type="EMBL" id="MDR7322274.1"/>
    </source>
</evidence>
<evidence type="ECO:0000256" key="7">
    <source>
        <dbReference type="SAM" id="Phobius"/>
    </source>
</evidence>
<evidence type="ECO:0000256" key="5">
    <source>
        <dbReference type="ARBA" id="ARBA00022989"/>
    </source>
</evidence>
<organism evidence="8 9">
    <name type="scientific">Catenuloplanes niger</name>
    <dbReference type="NCBI Taxonomy" id="587534"/>
    <lineage>
        <taxon>Bacteria</taxon>
        <taxon>Bacillati</taxon>
        <taxon>Actinomycetota</taxon>
        <taxon>Actinomycetes</taxon>
        <taxon>Micromonosporales</taxon>
        <taxon>Micromonosporaceae</taxon>
        <taxon>Catenuloplanes</taxon>
    </lineage>
</organism>
<gene>
    <name evidence="8" type="ORF">J2S44_002524</name>
</gene>
<dbReference type="Proteomes" id="UP001183629">
    <property type="component" value="Unassembled WGS sequence"/>
</dbReference>
<sequence length="231" mass="23075">MDVEALHISNGVLNGPVSVAYAVLAAVAIAVCLANGRRDLEDRLVPMAGLVAAFIFAVQMLNFPVLPGVSGHLLGGALAAILVGPWVGALCVTIVITAQALFFADGGITALGPNITNMGLVSTAVAFGVTVLLLRVLPRTPTGLSVSVFVASVVSVVAASQSFVLQYALGGATELSGVGLTGVAAAMAGTHVLIGVGEGLISAATVATVARVRPDLVYALRSVKPRIGAVA</sequence>
<evidence type="ECO:0000256" key="4">
    <source>
        <dbReference type="ARBA" id="ARBA00022692"/>
    </source>
</evidence>
<dbReference type="EMBL" id="JAVDYC010000001">
    <property type="protein sequence ID" value="MDR7322274.1"/>
    <property type="molecule type" value="Genomic_DNA"/>
</dbReference>
<feature type="transmembrane region" description="Helical" evidence="7">
    <location>
        <begin position="143"/>
        <end position="165"/>
    </location>
</feature>
<protein>
    <submittedName>
        <fullName evidence="8">Cobalt/nickel transport system permease protein</fullName>
    </submittedName>
</protein>
<keyword evidence="2" id="KW-0813">Transport</keyword>
<feature type="transmembrane region" description="Helical" evidence="7">
    <location>
        <begin position="45"/>
        <end position="65"/>
    </location>
</feature>
<feature type="transmembrane region" description="Helical" evidence="7">
    <location>
        <begin position="12"/>
        <end position="33"/>
    </location>
</feature>
<keyword evidence="5 7" id="KW-1133">Transmembrane helix</keyword>
<dbReference type="PANTHER" id="PTHR34229:SF1">
    <property type="entry name" value="METAL TRANSPORT PROTEIN HI_1621-RELATED"/>
    <property type="match status" value="1"/>
</dbReference>
<evidence type="ECO:0000313" key="9">
    <source>
        <dbReference type="Proteomes" id="UP001183629"/>
    </source>
</evidence>
<keyword evidence="3" id="KW-1003">Cell membrane</keyword>
<dbReference type="AlphaFoldDB" id="A0AAE4CUZ1"/>
<comment type="caution">
    <text evidence="8">The sequence shown here is derived from an EMBL/GenBank/DDBJ whole genome shotgun (WGS) entry which is preliminary data.</text>
</comment>
<evidence type="ECO:0000256" key="2">
    <source>
        <dbReference type="ARBA" id="ARBA00022448"/>
    </source>
</evidence>
<keyword evidence="4 7" id="KW-0812">Transmembrane</keyword>
<keyword evidence="9" id="KW-1185">Reference proteome</keyword>
<comment type="subcellular location">
    <subcellularLocation>
        <location evidence="1">Cell membrane</location>
        <topology evidence="1">Multi-pass membrane protein</topology>
    </subcellularLocation>
</comment>
<reference evidence="8 9" key="1">
    <citation type="submission" date="2023-07" db="EMBL/GenBank/DDBJ databases">
        <title>Sequencing the genomes of 1000 actinobacteria strains.</title>
        <authorList>
            <person name="Klenk H.-P."/>
        </authorList>
    </citation>
    <scope>NUCLEOTIDE SEQUENCE [LARGE SCALE GENOMIC DNA]</scope>
    <source>
        <strain evidence="8 9">DSM 44711</strain>
    </source>
</reference>
<dbReference type="Pfam" id="PF01891">
    <property type="entry name" value="CbiM"/>
    <property type="match status" value="1"/>
</dbReference>
<evidence type="ECO:0000256" key="1">
    <source>
        <dbReference type="ARBA" id="ARBA00004651"/>
    </source>
</evidence>
<feature type="transmembrane region" description="Helical" evidence="7">
    <location>
        <begin position="77"/>
        <end position="103"/>
    </location>
</feature>